<gene>
    <name evidence="4" type="ORF">DDE83_004336</name>
</gene>
<dbReference type="Proteomes" id="UP000249619">
    <property type="component" value="Unassembled WGS sequence"/>
</dbReference>
<dbReference type="SUPFAM" id="SSF56112">
    <property type="entry name" value="Protein kinase-like (PK-like)"/>
    <property type="match status" value="1"/>
</dbReference>
<feature type="region of interest" description="Disordered" evidence="2">
    <location>
        <begin position="137"/>
        <end position="190"/>
    </location>
</feature>
<dbReference type="GO" id="GO:0004305">
    <property type="term" value="F:ethanolamine kinase activity"/>
    <property type="evidence" value="ECO:0007669"/>
    <property type="project" value="TreeGrafter"/>
</dbReference>
<comment type="caution">
    <text evidence="4">The sequence shown here is derived from an EMBL/GenBank/DDBJ whole genome shotgun (WGS) entry which is preliminary data.</text>
</comment>
<dbReference type="InterPro" id="IPR007521">
    <property type="entry name" value="Choline_kin_N"/>
</dbReference>
<keyword evidence="4" id="KW-0808">Transferase</keyword>
<dbReference type="Gene3D" id="3.30.200.20">
    <property type="entry name" value="Phosphorylase Kinase, domain 1"/>
    <property type="match status" value="1"/>
</dbReference>
<dbReference type="Pfam" id="PF01633">
    <property type="entry name" value="Choline_kinase"/>
    <property type="match status" value="1"/>
</dbReference>
<comment type="similarity">
    <text evidence="1">Belongs to the choline/ethanolamine kinase family.</text>
</comment>
<dbReference type="Gene3D" id="3.90.1200.10">
    <property type="match status" value="1"/>
</dbReference>
<feature type="region of interest" description="Disordered" evidence="2">
    <location>
        <begin position="331"/>
        <end position="354"/>
    </location>
</feature>
<evidence type="ECO:0000256" key="1">
    <source>
        <dbReference type="ARBA" id="ARBA00038211"/>
    </source>
</evidence>
<feature type="domain" description="Choline kinase N-terminal" evidence="3">
    <location>
        <begin position="240"/>
        <end position="311"/>
    </location>
</feature>
<reference evidence="5" key="1">
    <citation type="submission" date="2018-05" db="EMBL/GenBank/DDBJ databases">
        <title>Draft genome sequence of Stemphylium lycopersici strain CIDEFI 213.</title>
        <authorList>
            <person name="Medina R."/>
            <person name="Franco M.E.E."/>
            <person name="Lucentini C.G."/>
            <person name="Saparrat M.C.N."/>
            <person name="Balatti P.A."/>
        </authorList>
    </citation>
    <scope>NUCLEOTIDE SEQUENCE [LARGE SCALE GENOMIC DNA]</scope>
    <source>
        <strain evidence="5">CIDEFI 213</strain>
    </source>
</reference>
<feature type="compositionally biased region" description="Polar residues" evidence="2">
    <location>
        <begin position="1"/>
        <end position="49"/>
    </location>
</feature>
<dbReference type="AlphaFoldDB" id="A0A364N4Q6"/>
<evidence type="ECO:0000259" key="3">
    <source>
        <dbReference type="Pfam" id="PF04428"/>
    </source>
</evidence>
<evidence type="ECO:0000313" key="5">
    <source>
        <dbReference type="Proteomes" id="UP000249619"/>
    </source>
</evidence>
<dbReference type="PANTHER" id="PTHR22603:SF93">
    <property type="entry name" value="RE24176P"/>
    <property type="match status" value="1"/>
</dbReference>
<dbReference type="EMBL" id="QGDH01000053">
    <property type="protein sequence ID" value="RAR11868.1"/>
    <property type="molecule type" value="Genomic_DNA"/>
</dbReference>
<feature type="compositionally biased region" description="Basic and acidic residues" evidence="2">
    <location>
        <begin position="668"/>
        <end position="683"/>
    </location>
</feature>
<sequence length="827" mass="93217">MASSNWQVQQAAGPQPSDSPAASCNNTLEDGASPHSNKVVSFPDDNTISPLLIGKTKELDQKDYLDLDKPPRHYPASVSRKRLSARPSYERMGSSKSGAAEGNPSLNTLLSDNSVDTGAHGQQAHENLLKQVGAWLKQERSRRHARKAKRKDAKNGVTDHEPAEDTAADTPDQPDARHRSGSESSHGEESLDQLANILEKTLAMKPAEVKKRTNLFRRSSTGLKRHSAISLDSDYFESVDQLVPSCEATLDNSKTMAYNVDEPGTEPNHDVSEREARKEKEAWTKFRAEILRLIHTLKLKGWRKVPNEQSNEIDVQRLSGALTNAVYVVSPPKNLAPPEQTEDGPPKPRNPPPKLLLRINGPQVEHLIDRESELQILTRLARKRIGPRLLGTFSNGRFEEFLHAQPLTAKELRNPDTSVQIAKRMRELHEGIDLLKEERKAGPFVWQNWDKWVDRCEYIVTWLDQQVRESKQDPSQANVDKWKKRGYVCGVEWPMFRQMIDKYRSWLEEQYGGIDKINERMIFAHNDTQYGNILRMMPEGESPLMLPANQHKQLVVIDFEYANANLPGLEFANHFTQTEWAYNYHDPEASWRCNTKHYPTIEEQHRFIQAYLMHNPSYKAAGGYTSNPATPHLGPLPSSGSTTALTATAAPSSISAFMLDSRAPPGERYQEQEAQSERQMEEETRRLLAETKLWRLANSAMWVAWGIVQAHVPGLPDFDEENEKTNGNPSAEAAMLDSATAEIEAEAEAEQNGAGIVSEETAEQTEAQAQADQDADLFKPQDEEEFDYLTYANDRAMFVWGDALRMGIVSSSDLPEELLNKIKLVEY</sequence>
<feature type="compositionally biased region" description="Polar residues" evidence="2">
    <location>
        <begin position="104"/>
        <end position="116"/>
    </location>
</feature>
<name>A0A364N4Q6_STELY</name>
<feature type="compositionally biased region" description="Basic and acidic residues" evidence="2">
    <location>
        <begin position="153"/>
        <end position="163"/>
    </location>
</feature>
<protein>
    <submittedName>
        <fullName evidence="4">Kinase-like protein</fullName>
    </submittedName>
</protein>
<feature type="compositionally biased region" description="Basic and acidic residues" evidence="2">
    <location>
        <begin position="55"/>
        <end position="71"/>
    </location>
</feature>
<proteinExistence type="inferred from homology"/>
<feature type="region of interest" description="Disordered" evidence="2">
    <location>
        <begin position="623"/>
        <end position="645"/>
    </location>
</feature>
<organism evidence="4 5">
    <name type="scientific">Stemphylium lycopersici</name>
    <name type="common">Tomato gray leaf spot disease fungus</name>
    <name type="synonym">Thyrospora lycopersici</name>
    <dbReference type="NCBI Taxonomy" id="183478"/>
    <lineage>
        <taxon>Eukaryota</taxon>
        <taxon>Fungi</taxon>
        <taxon>Dikarya</taxon>
        <taxon>Ascomycota</taxon>
        <taxon>Pezizomycotina</taxon>
        <taxon>Dothideomycetes</taxon>
        <taxon>Pleosporomycetidae</taxon>
        <taxon>Pleosporales</taxon>
        <taxon>Pleosporineae</taxon>
        <taxon>Pleosporaceae</taxon>
        <taxon>Stemphylium</taxon>
    </lineage>
</organism>
<dbReference type="GO" id="GO:0006646">
    <property type="term" value="P:phosphatidylethanolamine biosynthetic process"/>
    <property type="evidence" value="ECO:0007669"/>
    <property type="project" value="TreeGrafter"/>
</dbReference>
<feature type="region of interest" description="Disordered" evidence="2">
    <location>
        <begin position="1"/>
        <end position="122"/>
    </location>
</feature>
<dbReference type="PANTHER" id="PTHR22603">
    <property type="entry name" value="CHOLINE/ETHANOALAMINE KINASE"/>
    <property type="match status" value="1"/>
</dbReference>
<keyword evidence="5" id="KW-1185">Reference proteome</keyword>
<feature type="region of interest" description="Disordered" evidence="2">
    <location>
        <begin position="663"/>
        <end position="683"/>
    </location>
</feature>
<feature type="compositionally biased region" description="Basic and acidic residues" evidence="2">
    <location>
        <begin position="174"/>
        <end position="189"/>
    </location>
</feature>
<dbReference type="CDD" id="cd05157">
    <property type="entry name" value="ETNK_euk"/>
    <property type="match status" value="1"/>
</dbReference>
<dbReference type="Pfam" id="PF04428">
    <property type="entry name" value="Choline_kin_N"/>
    <property type="match status" value="1"/>
</dbReference>
<accession>A0A364N4Q6</accession>
<dbReference type="GO" id="GO:0005737">
    <property type="term" value="C:cytoplasm"/>
    <property type="evidence" value="ECO:0007669"/>
    <property type="project" value="TreeGrafter"/>
</dbReference>
<dbReference type="GO" id="GO:0004103">
    <property type="term" value="F:choline kinase activity"/>
    <property type="evidence" value="ECO:0007669"/>
    <property type="project" value="TreeGrafter"/>
</dbReference>
<evidence type="ECO:0000313" key="4">
    <source>
        <dbReference type="EMBL" id="RAR11868.1"/>
    </source>
</evidence>
<dbReference type="STRING" id="183478.A0A364N4Q6"/>
<keyword evidence="4" id="KW-0418">Kinase</keyword>
<dbReference type="InterPro" id="IPR011009">
    <property type="entry name" value="Kinase-like_dom_sf"/>
</dbReference>
<feature type="compositionally biased region" description="Basic residues" evidence="2">
    <location>
        <begin position="140"/>
        <end position="152"/>
    </location>
</feature>
<evidence type="ECO:0000256" key="2">
    <source>
        <dbReference type="SAM" id="MobiDB-lite"/>
    </source>
</evidence>